<gene>
    <name evidence="2" type="ORF">SAMN05443431_108156</name>
</gene>
<keyword evidence="3" id="KW-1185">Reference proteome</keyword>
<evidence type="ECO:0000313" key="2">
    <source>
        <dbReference type="EMBL" id="SFJ49777.1"/>
    </source>
</evidence>
<keyword evidence="1" id="KW-0812">Transmembrane</keyword>
<dbReference type="AlphaFoldDB" id="A0A1I3RWR7"/>
<dbReference type="EMBL" id="FORM01000008">
    <property type="protein sequence ID" value="SFJ49777.1"/>
    <property type="molecule type" value="Genomic_DNA"/>
</dbReference>
<feature type="transmembrane region" description="Helical" evidence="1">
    <location>
        <begin position="78"/>
        <end position="100"/>
    </location>
</feature>
<dbReference type="RefSeq" id="WP_090841472.1">
    <property type="nucleotide sequence ID" value="NZ_FORM01000008.1"/>
</dbReference>
<name>A0A1I3RWR7_9FLAO</name>
<feature type="transmembrane region" description="Helical" evidence="1">
    <location>
        <begin position="49"/>
        <end position="66"/>
    </location>
</feature>
<sequence>MKKKELFWFIGTTILVLILNTLIFGINGLNADATLDINIHDTYFIIPNYHFILLLAVLVFFGVYLVRTLRSNFKNLTANLIVMIATLLLILVLIGLDSILDAFITQTTSWSIYPPLSAGEVEQDIKPKENNLGILSSALFYTLIVLLMFLAFCGFKTGQNHKPNT</sequence>
<evidence type="ECO:0000256" key="1">
    <source>
        <dbReference type="SAM" id="Phobius"/>
    </source>
</evidence>
<keyword evidence="1" id="KW-0472">Membrane</keyword>
<evidence type="ECO:0000313" key="3">
    <source>
        <dbReference type="Proteomes" id="UP000199559"/>
    </source>
</evidence>
<feature type="transmembrane region" description="Helical" evidence="1">
    <location>
        <begin position="7"/>
        <end position="29"/>
    </location>
</feature>
<keyword evidence="1" id="KW-1133">Transmembrane helix</keyword>
<accession>A0A1I3RWR7</accession>
<dbReference type="Proteomes" id="UP000199559">
    <property type="component" value="Unassembled WGS sequence"/>
</dbReference>
<organism evidence="2 3">
    <name type="scientific">Olleya namhaensis</name>
    <dbReference type="NCBI Taxonomy" id="1144750"/>
    <lineage>
        <taxon>Bacteria</taxon>
        <taxon>Pseudomonadati</taxon>
        <taxon>Bacteroidota</taxon>
        <taxon>Flavobacteriia</taxon>
        <taxon>Flavobacteriales</taxon>
        <taxon>Flavobacteriaceae</taxon>
    </lineage>
</organism>
<proteinExistence type="predicted"/>
<reference evidence="3" key="1">
    <citation type="submission" date="2016-10" db="EMBL/GenBank/DDBJ databases">
        <authorList>
            <person name="Varghese N."/>
            <person name="Submissions S."/>
        </authorList>
    </citation>
    <scope>NUCLEOTIDE SEQUENCE [LARGE SCALE GENOMIC DNA]</scope>
    <source>
        <strain evidence="3">DSM 28881</strain>
    </source>
</reference>
<protein>
    <submittedName>
        <fullName evidence="2">Uncharacterized protein</fullName>
    </submittedName>
</protein>
<feature type="transmembrane region" description="Helical" evidence="1">
    <location>
        <begin position="134"/>
        <end position="155"/>
    </location>
</feature>